<gene>
    <name evidence="1" type="ORF">OENI_1532</name>
</gene>
<dbReference type="EMBL" id="LR031358">
    <property type="protein sequence ID" value="VDB98837.1"/>
    <property type="molecule type" value="Genomic_DNA"/>
</dbReference>
<organism evidence="1 2">
    <name type="scientific">Oenococcus oeni</name>
    <name type="common">Leuconostoc oenos</name>
    <dbReference type="NCBI Taxonomy" id="1247"/>
    <lineage>
        <taxon>Bacteria</taxon>
        <taxon>Bacillati</taxon>
        <taxon>Bacillota</taxon>
        <taxon>Bacilli</taxon>
        <taxon>Lactobacillales</taxon>
        <taxon>Lactobacillaceae</taxon>
        <taxon>Oenococcus</taxon>
    </lineage>
</organism>
<dbReference type="Proteomes" id="UP000294726">
    <property type="component" value="Chromosome"/>
</dbReference>
<name>A0AAQ2ZFM1_OENOE</name>
<evidence type="ECO:0000313" key="1">
    <source>
        <dbReference type="EMBL" id="VDB98837.1"/>
    </source>
</evidence>
<protein>
    <submittedName>
        <fullName evidence="1">Uncharacterized protein</fullName>
    </submittedName>
</protein>
<proteinExistence type="predicted"/>
<evidence type="ECO:0000313" key="2">
    <source>
        <dbReference type="Proteomes" id="UP000294726"/>
    </source>
</evidence>
<reference evidence="1 2" key="1">
    <citation type="submission" date="2018-08" db="EMBL/GenBank/DDBJ databases">
        <authorList>
            <person name="Lorentzen P. G. S. M."/>
        </authorList>
    </citation>
    <scope>NUCLEOTIDE SEQUENCE [LARGE SCALE GENOMIC DNA]</scope>
    <source>
        <strain evidence="1 2">CRBO_1381</strain>
    </source>
</reference>
<accession>A0AAQ2ZFM1</accession>
<dbReference type="AlphaFoldDB" id="A0AAQ2ZFM1"/>
<sequence length="282" mass="33220">MFVYILFNKERAMRKQTFQNYEDLLNKNYKDAVKTLLKKYGPATDDYFREASYYRFLNGEIKSPTKGKISRTAEGLYCHHIDENKFLNIANHDFILIQSIPFISQKRDRLVYCNLVEHFILHALISNETNCHFGFPGLKVFIKPSVEDWYINGITPDVPWQRRCFDESYITSSQAAALLNTIEERLTLTQKLLLKQKQVDKTQQKFEVNYPHLAKINFNILASRTQLITKLFDLKYHEQYQNKKEFIRATPTYTKSKLLKELDQIVEQSEDNMATSAVPHIQ</sequence>